<evidence type="ECO:0000256" key="1">
    <source>
        <dbReference type="SAM" id="MobiDB-lite"/>
    </source>
</evidence>
<proteinExistence type="predicted"/>
<keyword evidence="4" id="KW-1185">Reference proteome</keyword>
<dbReference type="GO" id="GO:0005085">
    <property type="term" value="F:guanyl-nucleotide exchange factor activity"/>
    <property type="evidence" value="ECO:0007669"/>
    <property type="project" value="InterPro"/>
</dbReference>
<dbReference type="Gene3D" id="1.20.900.10">
    <property type="entry name" value="Dbl homology (DH) domain"/>
    <property type="match status" value="1"/>
</dbReference>
<dbReference type="AlphaFoldDB" id="A0A367KCP6"/>
<feature type="compositionally biased region" description="Acidic residues" evidence="1">
    <location>
        <begin position="60"/>
        <end position="69"/>
    </location>
</feature>
<dbReference type="EMBL" id="PJQM01001898">
    <property type="protein sequence ID" value="RCH99910.1"/>
    <property type="molecule type" value="Genomic_DNA"/>
</dbReference>
<gene>
    <name evidence="3" type="ORF">CU098_005888</name>
</gene>
<sequence length="1038" mass="116983">MDTFVNSVSEYVVNGGDNESFSETLSLGGDDENNPDHNMENTGEKNKEEGDNLSEKSDDFMDAFSEESADALPEPEQSSDALFEPEEFEDALPDLEGFDDAFSEIEYQDIDGESDSASLGESIQPLAEHNQPSETSTDADVGEGNELSGQTEQGENEQEGQAVPSMVDVKVTAQEKRGDRISVTLDGTEIEKDEPSPDSDAPQGETDGSSESAVQENGENQEFVAGQSQATSQADDEEQWSVTIPRLFSQPNEEELRAVASLRLSNQEDGEELEYITSPRSTSQAEEKEPGSVVSPMLTVHEGWGHDEGTASANQRDEERLGPIASSSQSASQTANQIDRDQLEAIVGPSQTDDQENREHLEVFSGPGQAANQTDREQLEVTADPSRSTSQADAESVKTNSPPESPTEQSGNASSSRDGTNYSTSTEWKLESDDSKSIITPRTTKSVLKSEEKLKPSTWILKEMATSLSEKYEDGILSPEYDYISYGGALLKELDQEMKRQIRENANEMFSRPIAQSNDRIHTPDAKFFSMEEFLDQHLNLNLNIDLSDTPISMTEEKRASIVAMTVNDKRLYRWHNSIDELLKTEESYTRDLYVLCTSVNYITEEEKDTICRNGETIAKDQEDFCDSLREAVTCDKAQLSVRNTANCFIKAGNYFEAYFDYSMRHDKATTVYNKLVQTNPEFRDLNNRLHLFHRVSWGTNKLEFKDYLIMPFQRLFRYKLLLQSLEKSTPLICDGYELLETAIDTIHSVATKIDDSKARVELEIKSEIFLSRLQGTWGVSERWYKHFGSCALIGTLEMRYLPKQRVSKRVCCALFEYYLILVKPRKPDVYEPKQWFPIREFLVEDLTDMPTSVNFPWLLRNNSHIFEFSAVSEAEKDIWMTGMTNCIKSAKEHHTMSKTNPNEYLAEHLFMSSLDIRGTNKLTEISPEVNLDSKPAERIAIPSGSTSFSQSAMFNKPSRSMNRLSIPSFPSMFYLSSDNMQSPTSGRYLFRGALSDKFVSYKLKQFKTRCDIFDANFKDVYTSCLITSKGSHKKKSS</sequence>
<feature type="compositionally biased region" description="Acidic residues" evidence="1">
    <location>
        <begin position="83"/>
        <end position="114"/>
    </location>
</feature>
<dbReference type="CDD" id="cd00160">
    <property type="entry name" value="RhoGEF"/>
    <property type="match status" value="1"/>
</dbReference>
<dbReference type="InterPro" id="IPR001849">
    <property type="entry name" value="PH_domain"/>
</dbReference>
<evidence type="ECO:0000313" key="3">
    <source>
        <dbReference type="EMBL" id="RCH99910.1"/>
    </source>
</evidence>
<dbReference type="SMART" id="SM00325">
    <property type="entry name" value="RhoGEF"/>
    <property type="match status" value="1"/>
</dbReference>
<dbReference type="SMART" id="SM00233">
    <property type="entry name" value="PH"/>
    <property type="match status" value="1"/>
</dbReference>
<feature type="compositionally biased region" description="Basic and acidic residues" evidence="1">
    <location>
        <begin position="34"/>
        <end position="59"/>
    </location>
</feature>
<reference evidence="3 4" key="1">
    <citation type="journal article" date="2018" name="G3 (Bethesda)">
        <title>Phylogenetic and Phylogenomic Definition of Rhizopus Species.</title>
        <authorList>
            <person name="Gryganskyi A.P."/>
            <person name="Golan J."/>
            <person name="Dolatabadi S."/>
            <person name="Mondo S."/>
            <person name="Robb S."/>
            <person name="Idnurm A."/>
            <person name="Muszewska A."/>
            <person name="Steczkiewicz K."/>
            <person name="Masonjones S."/>
            <person name="Liao H.L."/>
            <person name="Gajdeczka M.T."/>
            <person name="Anike F."/>
            <person name="Vuek A."/>
            <person name="Anishchenko I.M."/>
            <person name="Voigt K."/>
            <person name="de Hoog G.S."/>
            <person name="Smith M.E."/>
            <person name="Heitman J."/>
            <person name="Vilgalys R."/>
            <person name="Stajich J.E."/>
        </authorList>
    </citation>
    <scope>NUCLEOTIDE SEQUENCE [LARGE SCALE GENOMIC DNA]</scope>
    <source>
        <strain evidence="3 4">LSU 92-RS-03</strain>
    </source>
</reference>
<dbReference type="STRING" id="4846.A0A367KCP6"/>
<dbReference type="PANTHER" id="PTHR12673:SF270">
    <property type="entry name" value="FYVE-TYPE DOMAIN-CONTAINING PROTEIN"/>
    <property type="match status" value="1"/>
</dbReference>
<dbReference type="Pfam" id="PF00621">
    <property type="entry name" value="RhoGEF"/>
    <property type="match status" value="1"/>
</dbReference>
<protein>
    <recommendedName>
        <fullName evidence="2">DH domain-containing protein</fullName>
    </recommendedName>
</protein>
<feature type="region of interest" description="Disordered" evidence="1">
    <location>
        <begin position="1"/>
        <end position="435"/>
    </location>
</feature>
<name>A0A367KCP6_RHIST</name>
<dbReference type="Gene3D" id="2.30.29.30">
    <property type="entry name" value="Pleckstrin-homology domain (PH domain)/Phosphotyrosine-binding domain (PTB)"/>
    <property type="match status" value="1"/>
</dbReference>
<dbReference type="InterPro" id="IPR051092">
    <property type="entry name" value="FYVE_RhoGEF_PH"/>
</dbReference>
<comment type="caution">
    <text evidence="3">The sequence shown here is derived from an EMBL/GenBank/DDBJ whole genome shotgun (WGS) entry which is preliminary data.</text>
</comment>
<dbReference type="InterPro" id="IPR035899">
    <property type="entry name" value="DBL_dom_sf"/>
</dbReference>
<dbReference type="InterPro" id="IPR011993">
    <property type="entry name" value="PH-like_dom_sf"/>
</dbReference>
<feature type="domain" description="DH" evidence="2">
    <location>
        <begin position="574"/>
        <end position="757"/>
    </location>
</feature>
<feature type="compositionally biased region" description="Basic and acidic residues" evidence="1">
    <location>
        <begin position="303"/>
        <end position="321"/>
    </location>
</feature>
<dbReference type="SUPFAM" id="SSF50729">
    <property type="entry name" value="PH domain-like"/>
    <property type="match status" value="1"/>
</dbReference>
<feature type="compositionally biased region" description="Polar residues" evidence="1">
    <location>
        <begin position="206"/>
        <end position="233"/>
    </location>
</feature>
<dbReference type="GO" id="GO:0005737">
    <property type="term" value="C:cytoplasm"/>
    <property type="evidence" value="ECO:0007669"/>
    <property type="project" value="TreeGrafter"/>
</dbReference>
<evidence type="ECO:0000313" key="4">
    <source>
        <dbReference type="Proteomes" id="UP000253551"/>
    </source>
</evidence>
<evidence type="ECO:0000259" key="2">
    <source>
        <dbReference type="PROSITE" id="PS50010"/>
    </source>
</evidence>
<dbReference type="SUPFAM" id="SSF48065">
    <property type="entry name" value="DBL homology domain (DH-domain)"/>
    <property type="match status" value="1"/>
</dbReference>
<dbReference type="PROSITE" id="PS50010">
    <property type="entry name" value="DH_2"/>
    <property type="match status" value="1"/>
</dbReference>
<dbReference type="Proteomes" id="UP000253551">
    <property type="component" value="Unassembled WGS sequence"/>
</dbReference>
<dbReference type="OrthoDB" id="660555at2759"/>
<accession>A0A367KCP6</accession>
<dbReference type="InterPro" id="IPR000219">
    <property type="entry name" value="DH_dom"/>
</dbReference>
<organism evidence="3 4">
    <name type="scientific">Rhizopus stolonifer</name>
    <name type="common">Rhizopus nigricans</name>
    <dbReference type="NCBI Taxonomy" id="4846"/>
    <lineage>
        <taxon>Eukaryota</taxon>
        <taxon>Fungi</taxon>
        <taxon>Fungi incertae sedis</taxon>
        <taxon>Mucoromycota</taxon>
        <taxon>Mucoromycotina</taxon>
        <taxon>Mucoromycetes</taxon>
        <taxon>Mucorales</taxon>
        <taxon>Mucorineae</taxon>
        <taxon>Rhizopodaceae</taxon>
        <taxon>Rhizopus</taxon>
    </lineage>
</organism>
<dbReference type="PANTHER" id="PTHR12673">
    <property type="entry name" value="FACIOGENITAL DYSPLASIA PROTEIN"/>
    <property type="match status" value="1"/>
</dbReference>
<feature type="compositionally biased region" description="Polar residues" evidence="1">
    <location>
        <begin position="385"/>
        <end position="427"/>
    </location>
</feature>